<keyword evidence="13" id="KW-0732">Signal</keyword>
<reference evidence="17" key="1">
    <citation type="submission" date="2015-11" db="EMBL/GenBank/DDBJ databases">
        <title>Complete genome sequence of a polyethylene-glycol degrader Sphingopyxis macrogoltabida 203N (NBRC 111659).</title>
        <authorList>
            <person name="Yoshiyuki O."/>
            <person name="Shouta N."/>
            <person name="Nagata Y."/>
            <person name="Numata M."/>
            <person name="Tsuchikane K."/>
            <person name="Hosoyama A."/>
            <person name="Yamazoe A."/>
            <person name="Tsuda M."/>
            <person name="Fujita N."/>
            <person name="Kawai F."/>
        </authorList>
    </citation>
    <scope>NUCLEOTIDE SEQUENCE [LARGE SCALE GENOMIC DNA]</scope>
    <source>
        <strain evidence="17">203N</strain>
    </source>
</reference>
<dbReference type="PROSITE" id="PS52016">
    <property type="entry name" value="TONB_DEPENDENT_REC_3"/>
    <property type="match status" value="1"/>
</dbReference>
<dbReference type="InterPro" id="IPR039426">
    <property type="entry name" value="TonB-dep_rcpt-like"/>
</dbReference>
<dbReference type="InterPro" id="IPR000531">
    <property type="entry name" value="Beta-barrel_TonB"/>
</dbReference>
<dbReference type="AlphaFoldDB" id="A0AAC9AUK7"/>
<sequence length="823" mass="87416">MGAANEAAGARRSMGEGPVMNRIISRRVQYLLAASVLPLALAVPAAANAQEADASAAAQTEAEGSSLNAADGDIVVTARRREESLSRTPVAVSVLTSDALQSRSINSEADLQTATPGLIVRSTQGSSQFNYAIRGQSIDAFSVSQPGVLTYVNEFQTNALSAGSLYDLGSVQVLKGPQGTLFGRNTTGGAVLFSTAAPEFDAFKGFARGRAGNLGAWQGEGMINVPLGDSAGLRVAGQVDQRKGFVRNLVNGERLANVDRWSIRASLSFEIGDSIESKFVAEYGRSKGNGDPILAYSANAPGSVGPNGQALAATVPTFYSPILDTLAGPGAYAALMAAYPGTPAGGYLDYIDLQRSLGTRATYLDGETGLDAKSGYIINTTSIDISDSAQIKNIVGYSYNRNFSLFDQDGSPFPFYEYVQTRNRVKSFSEELQLSGEAVDNRLTYILGVYYSNEKRTSGQTFRYFNLGPVANPVLGPVFGGSLPLGNRLEGDFDISSIGAFAQASFKFTDTLSMTGGFRYTQEKNKFTEVSGFAPFYPAGIVEKRKDSEPSWTVGLEYQATPSLFFYGTYRGSWRGGGFNYNAPPVNAPAELGGNSFDPEKIEDIEFGAKFNGYLGSVHTRANLAVYKSWVDGIQRIAYLTFPDVGPGGATVNADGATFQGVELDAEFTVAPGVVIGGSFNHTDPKYRGDTQQTLFGTFIDFTTFADVTKYSGSGYIDVTAPLAGDTGELRARLDVYAQSSLYFSNYGQSGAPGTKLPSYELVNARVGLDNIGGSGVSAAFFAKNIFDKEYYVGGIGLGTAGGYNLAVPGEPRTYGIDISFRF</sequence>
<dbReference type="KEGG" id="smaz:LH19_13535"/>
<dbReference type="EMBL" id="CP013344">
    <property type="protein sequence ID" value="AMU88669.1"/>
    <property type="molecule type" value="Genomic_DNA"/>
</dbReference>
<feature type="chain" id="PRO_5042284600" description="TonB-dependent receptor" evidence="13">
    <location>
        <begin position="50"/>
        <end position="823"/>
    </location>
</feature>
<evidence type="ECO:0000256" key="12">
    <source>
        <dbReference type="RuleBase" id="RU003357"/>
    </source>
</evidence>
<feature type="domain" description="TonB-dependent receptor-like beta-barrel" evidence="14">
    <location>
        <begin position="348"/>
        <end position="785"/>
    </location>
</feature>
<keyword evidence="4" id="KW-0410">Iron transport</keyword>
<evidence type="ECO:0000256" key="1">
    <source>
        <dbReference type="ARBA" id="ARBA00004571"/>
    </source>
</evidence>
<feature type="domain" description="TonB-dependent receptor plug" evidence="15">
    <location>
        <begin position="85"/>
        <end position="190"/>
    </location>
</feature>
<dbReference type="Gene3D" id="2.40.170.20">
    <property type="entry name" value="TonB-dependent receptor, beta-barrel domain"/>
    <property type="match status" value="2"/>
</dbReference>
<evidence type="ECO:0000256" key="8">
    <source>
        <dbReference type="ARBA" id="ARBA00023077"/>
    </source>
</evidence>
<dbReference type="GO" id="GO:0009279">
    <property type="term" value="C:cell outer membrane"/>
    <property type="evidence" value="ECO:0007669"/>
    <property type="project" value="UniProtKB-SubCell"/>
</dbReference>
<evidence type="ECO:0000256" key="7">
    <source>
        <dbReference type="ARBA" id="ARBA00023065"/>
    </source>
</evidence>
<evidence type="ECO:0000256" key="3">
    <source>
        <dbReference type="ARBA" id="ARBA00022452"/>
    </source>
</evidence>
<feature type="signal peptide" evidence="13">
    <location>
        <begin position="1"/>
        <end position="49"/>
    </location>
</feature>
<reference evidence="16 17" key="2">
    <citation type="journal article" date="2016" name="Genome Announc.">
        <title>Complete Genome Sequence of Sphingopyxis macrogoltabida Strain 203N (NBRC 111659), a Polyethylene Glycol Degrader.</title>
        <authorList>
            <person name="Ohtsubo Y."/>
            <person name="Nonoyama S."/>
            <person name="Nagata Y."/>
            <person name="Numata M."/>
            <person name="Tsuchikane K."/>
            <person name="Hosoyama A."/>
            <person name="Yamazoe A."/>
            <person name="Tsuda M."/>
            <person name="Fujita N."/>
            <person name="Kawai F."/>
        </authorList>
    </citation>
    <scope>NUCLEOTIDE SEQUENCE [LARGE SCALE GENOMIC DNA]</scope>
    <source>
        <strain evidence="16 17">203N</strain>
    </source>
</reference>
<dbReference type="SUPFAM" id="SSF56935">
    <property type="entry name" value="Porins"/>
    <property type="match status" value="1"/>
</dbReference>
<evidence type="ECO:0000313" key="17">
    <source>
        <dbReference type="Proteomes" id="UP000076088"/>
    </source>
</evidence>
<comment type="subcellular location">
    <subcellularLocation>
        <location evidence="1 11">Cell outer membrane</location>
        <topology evidence="1 11">Multi-pass membrane protein</topology>
    </subcellularLocation>
</comment>
<dbReference type="Pfam" id="PF07715">
    <property type="entry name" value="Plug"/>
    <property type="match status" value="1"/>
</dbReference>
<evidence type="ECO:0000256" key="6">
    <source>
        <dbReference type="ARBA" id="ARBA00023004"/>
    </source>
</evidence>
<dbReference type="PANTHER" id="PTHR32552">
    <property type="entry name" value="FERRICHROME IRON RECEPTOR-RELATED"/>
    <property type="match status" value="1"/>
</dbReference>
<keyword evidence="6" id="KW-0408">Iron</keyword>
<dbReference type="Pfam" id="PF00593">
    <property type="entry name" value="TonB_dep_Rec_b-barrel"/>
    <property type="match status" value="1"/>
</dbReference>
<protein>
    <recommendedName>
        <fullName evidence="18">TonB-dependent receptor</fullName>
    </recommendedName>
</protein>
<evidence type="ECO:0008006" key="18">
    <source>
        <dbReference type="Google" id="ProtNLM"/>
    </source>
</evidence>
<evidence type="ECO:0000259" key="15">
    <source>
        <dbReference type="Pfam" id="PF07715"/>
    </source>
</evidence>
<dbReference type="PANTHER" id="PTHR32552:SF81">
    <property type="entry name" value="TONB-DEPENDENT OUTER MEMBRANE RECEPTOR"/>
    <property type="match status" value="1"/>
</dbReference>
<dbReference type="InterPro" id="IPR012910">
    <property type="entry name" value="Plug_dom"/>
</dbReference>
<name>A0AAC9AUK7_SPHMC</name>
<keyword evidence="10 11" id="KW-0998">Cell outer membrane</keyword>
<comment type="similarity">
    <text evidence="11 12">Belongs to the TonB-dependent receptor family.</text>
</comment>
<dbReference type="InterPro" id="IPR036942">
    <property type="entry name" value="Beta-barrel_TonB_sf"/>
</dbReference>
<proteinExistence type="inferred from homology"/>
<gene>
    <name evidence="16" type="ORF">ATM17_06385</name>
</gene>
<evidence type="ECO:0000259" key="14">
    <source>
        <dbReference type="Pfam" id="PF00593"/>
    </source>
</evidence>
<keyword evidence="3 11" id="KW-1134">Transmembrane beta strand</keyword>
<dbReference type="GO" id="GO:0006826">
    <property type="term" value="P:iron ion transport"/>
    <property type="evidence" value="ECO:0007669"/>
    <property type="project" value="UniProtKB-KW"/>
</dbReference>
<keyword evidence="5 11" id="KW-0812">Transmembrane</keyword>
<evidence type="ECO:0000256" key="10">
    <source>
        <dbReference type="ARBA" id="ARBA00023237"/>
    </source>
</evidence>
<organism evidence="16 17">
    <name type="scientific">Sphingopyxis macrogoltabida</name>
    <name type="common">Sphingomonas macrogoltabidus</name>
    <dbReference type="NCBI Taxonomy" id="33050"/>
    <lineage>
        <taxon>Bacteria</taxon>
        <taxon>Pseudomonadati</taxon>
        <taxon>Pseudomonadota</taxon>
        <taxon>Alphaproteobacteria</taxon>
        <taxon>Sphingomonadales</taxon>
        <taxon>Sphingomonadaceae</taxon>
        <taxon>Sphingopyxis</taxon>
    </lineage>
</organism>
<evidence type="ECO:0000256" key="13">
    <source>
        <dbReference type="SAM" id="SignalP"/>
    </source>
</evidence>
<dbReference type="Proteomes" id="UP000076088">
    <property type="component" value="Chromosome"/>
</dbReference>
<evidence type="ECO:0000256" key="4">
    <source>
        <dbReference type="ARBA" id="ARBA00022496"/>
    </source>
</evidence>
<keyword evidence="17" id="KW-1185">Reference proteome</keyword>
<keyword evidence="8 12" id="KW-0798">TonB box</keyword>
<keyword evidence="2 11" id="KW-0813">Transport</keyword>
<evidence type="ECO:0000313" key="16">
    <source>
        <dbReference type="EMBL" id="AMU88669.1"/>
    </source>
</evidence>
<evidence type="ECO:0000256" key="2">
    <source>
        <dbReference type="ARBA" id="ARBA00022448"/>
    </source>
</evidence>
<accession>A0AAC9AUK7</accession>
<keyword evidence="9 11" id="KW-0472">Membrane</keyword>
<keyword evidence="7" id="KW-0406">Ion transport</keyword>
<evidence type="ECO:0000256" key="5">
    <source>
        <dbReference type="ARBA" id="ARBA00022692"/>
    </source>
</evidence>
<evidence type="ECO:0000256" key="11">
    <source>
        <dbReference type="PROSITE-ProRule" id="PRU01360"/>
    </source>
</evidence>
<evidence type="ECO:0000256" key="9">
    <source>
        <dbReference type="ARBA" id="ARBA00023136"/>
    </source>
</evidence>